<dbReference type="GO" id="GO:0004438">
    <property type="term" value="F:phosphatidylinositol-3-phosphate phosphatase activity"/>
    <property type="evidence" value="ECO:0007669"/>
    <property type="project" value="EnsemblFungi"/>
</dbReference>
<dbReference type="AlphaFoldDB" id="G8BY17"/>
<dbReference type="GeneID" id="11534380"/>
<sequence length="720" mass="83774">MDYIKVTKVDDVILHRRGNSFKGTLHLTTHHLIFASESLSREFWVSYPIITSVFKNKGSALFSKEKVYKETNLVNNDIVTNELNNFTNLNTLNITTNENVNKWYEGRDLWSFTNIKIIGKDYTVFSIDFLFEEDAKNVYDTLLKLTVLDDISQLYAFIYKPNKTELQYNSWDIYDEVSEFSRQGLDLESESCPWRISSINCDYDFSKTYPDKIIVPRNVSDSTLKYASKYRSKERIPVLSYFYKKNKCSIIRAAQPLPGLTKQRSIQDETLVLSSFNCSHLNTSDQKNDPINAANKYTHSDRNIIVDARPVANAFGQTALGGGTENMDNYNYKNTCQRMFLGIDNIHVMSSTLNYVVENYMVDGDLNLPIDSQLLNSNKGSNWIKYVRLILSSTDTLLKSMVFNNSNLLIHCSDGWDRTTQVCSLIQLCLDPYFRTFEGFMVLVEKDWISFGHKFLERSGHLSSESIFHDNTVGYKDIFTMSPNNDSPFNDDDDDDEDILFEKEEGIFPSIDGLKNFSSSGILSLDLVTKFSGHFKKKKEKRSLKFTSPVFQQFLDCVYQLIIQNPNKFEFNERFIRRLVYHLYSCQYGSFLSNNQHDMKANDIFSKTRSVWDYFRCREAEFINKNYIRPESDLNGPKKVSSIDNTFTSDQHDNDLVFPDLTNIQWWWQLYGRKDNEMNTIHRNSEETQNINNHTTDNMMEKNNNISKYLPFGLEIFGKK</sequence>
<feature type="domain" description="Myotubularin phosphatase" evidence="4">
    <location>
        <begin position="170"/>
        <end position="671"/>
    </location>
</feature>
<dbReference type="OMA" id="RTMEGFM"/>
<dbReference type="InterPro" id="IPR029021">
    <property type="entry name" value="Prot-tyrosine_phosphatase-like"/>
</dbReference>
<dbReference type="GO" id="GO:0005737">
    <property type="term" value="C:cytoplasm"/>
    <property type="evidence" value="ECO:0007669"/>
    <property type="project" value="TreeGrafter"/>
</dbReference>
<dbReference type="InterPro" id="IPR048994">
    <property type="entry name" value="PH-GRAM_MTMR6-9"/>
</dbReference>
<dbReference type="eggNOG" id="KOG1089">
    <property type="taxonomic scope" value="Eukaryota"/>
</dbReference>
<feature type="binding site" evidence="3">
    <location>
        <begin position="412"/>
        <end position="418"/>
    </location>
    <ligand>
        <name>substrate</name>
    </ligand>
</feature>
<dbReference type="SUPFAM" id="SSF50729">
    <property type="entry name" value="PH domain-like"/>
    <property type="match status" value="1"/>
</dbReference>
<reference evidence="5 6" key="1">
    <citation type="journal article" date="2011" name="Proc. Natl. Acad. Sci. U.S.A.">
        <title>Evolutionary erosion of yeast sex chromosomes by mating-type switching accidents.</title>
        <authorList>
            <person name="Gordon J.L."/>
            <person name="Armisen D."/>
            <person name="Proux-Wera E."/>
            <person name="Oheigeartaigh S.S."/>
            <person name="Byrne K.P."/>
            <person name="Wolfe K.H."/>
        </authorList>
    </citation>
    <scope>NUCLEOTIDE SEQUENCE [LARGE SCALE GENOMIC DNA]</scope>
    <source>
        <strain evidence="6">ATCC 24235 / CBS 4417 / NBRC 1672 / NRRL Y-8282 / UCD 70-5</strain>
    </source>
</reference>
<dbReference type="STRING" id="1071381.G8BY17"/>
<dbReference type="Pfam" id="PF06602">
    <property type="entry name" value="Myotub-related"/>
    <property type="match status" value="1"/>
</dbReference>
<dbReference type="Proteomes" id="UP000005666">
    <property type="component" value="Chromosome 9"/>
</dbReference>
<proteinExistence type="inferred from homology"/>
<dbReference type="GO" id="GO:0016020">
    <property type="term" value="C:membrane"/>
    <property type="evidence" value="ECO:0007669"/>
    <property type="project" value="TreeGrafter"/>
</dbReference>
<dbReference type="PANTHER" id="PTHR10807:SF128">
    <property type="entry name" value="PHOSPHATIDYLINOSITOL-3,5-BISPHOSPHATE 3-PHOSPHATASE"/>
    <property type="match status" value="1"/>
</dbReference>
<comment type="similarity">
    <text evidence="1">Belongs to the protein-tyrosine phosphatase family. Non-receptor class myotubularin subfamily.</text>
</comment>
<dbReference type="InterPro" id="IPR030564">
    <property type="entry name" value="Myotubularin"/>
</dbReference>
<evidence type="ECO:0000313" key="5">
    <source>
        <dbReference type="EMBL" id="CCE64795.1"/>
    </source>
</evidence>
<gene>
    <name evidence="5" type="primary">TPHA0I02940</name>
    <name evidence="5" type="ordered locus">TPHA_0I02940</name>
</gene>
<dbReference type="OrthoDB" id="271628at2759"/>
<dbReference type="InterPro" id="IPR010569">
    <property type="entry name" value="Myotubularin-like_Pase_dom"/>
</dbReference>
<dbReference type="SUPFAM" id="SSF52799">
    <property type="entry name" value="(Phosphotyrosine protein) phosphatases II"/>
    <property type="match status" value="1"/>
</dbReference>
<dbReference type="HOGENOM" id="CLU_001839_5_1_1"/>
<dbReference type="Pfam" id="PF21098">
    <property type="entry name" value="PH-GRAM_MTMR6-like"/>
    <property type="match status" value="1"/>
</dbReference>
<evidence type="ECO:0000256" key="1">
    <source>
        <dbReference type="ARBA" id="ARBA00007471"/>
    </source>
</evidence>
<dbReference type="InterPro" id="IPR011993">
    <property type="entry name" value="PH-like_dom_sf"/>
</dbReference>
<dbReference type="Gene3D" id="2.30.29.30">
    <property type="entry name" value="Pleckstrin-homology domain (PH domain)/Phosphotyrosine-binding domain (PTB)"/>
    <property type="match status" value="1"/>
</dbReference>
<evidence type="ECO:0000256" key="3">
    <source>
        <dbReference type="PIRSR" id="PIRSR630564-2"/>
    </source>
</evidence>
<protein>
    <recommendedName>
        <fullName evidence="4">Myotubularin phosphatase domain-containing protein</fullName>
    </recommendedName>
</protein>
<feature type="binding site" evidence="3">
    <location>
        <begin position="345"/>
        <end position="346"/>
    </location>
    <ligand>
        <name>substrate</name>
    </ligand>
</feature>
<feature type="active site" description="Phosphocysteine intermediate" evidence="2">
    <location>
        <position position="412"/>
    </location>
</feature>
<dbReference type="EMBL" id="HE612864">
    <property type="protein sequence ID" value="CCE64795.1"/>
    <property type="molecule type" value="Genomic_DNA"/>
</dbReference>
<organism evidence="5 6">
    <name type="scientific">Tetrapisispora phaffii (strain ATCC 24235 / CBS 4417 / NBRC 1672 / NRRL Y-8282 / UCD 70-5)</name>
    <name type="common">Yeast</name>
    <name type="synonym">Fabospora phaffii</name>
    <dbReference type="NCBI Taxonomy" id="1071381"/>
    <lineage>
        <taxon>Eukaryota</taxon>
        <taxon>Fungi</taxon>
        <taxon>Dikarya</taxon>
        <taxon>Ascomycota</taxon>
        <taxon>Saccharomycotina</taxon>
        <taxon>Saccharomycetes</taxon>
        <taxon>Saccharomycetales</taxon>
        <taxon>Saccharomycetaceae</taxon>
        <taxon>Tetrapisispora</taxon>
    </lineage>
</organism>
<dbReference type="InterPro" id="IPR016130">
    <property type="entry name" value="Tyr_Pase_AS"/>
</dbReference>
<evidence type="ECO:0000256" key="2">
    <source>
        <dbReference type="PIRSR" id="PIRSR630564-1"/>
    </source>
</evidence>
<dbReference type="PROSITE" id="PS00383">
    <property type="entry name" value="TYR_PHOSPHATASE_1"/>
    <property type="match status" value="1"/>
</dbReference>
<name>G8BY17_TETPH</name>
<dbReference type="PANTHER" id="PTHR10807">
    <property type="entry name" value="MYOTUBULARIN-RELATED"/>
    <property type="match status" value="1"/>
</dbReference>
<evidence type="ECO:0000259" key="4">
    <source>
        <dbReference type="PROSITE" id="PS51339"/>
    </source>
</evidence>
<dbReference type="GO" id="GO:0003729">
    <property type="term" value="F:mRNA binding"/>
    <property type="evidence" value="ECO:0007669"/>
    <property type="project" value="EnsemblFungi"/>
</dbReference>
<dbReference type="GO" id="GO:0046856">
    <property type="term" value="P:phosphatidylinositol dephosphorylation"/>
    <property type="evidence" value="ECO:0007669"/>
    <property type="project" value="EnsemblFungi"/>
</dbReference>
<dbReference type="KEGG" id="tpf:TPHA_0I02940"/>
<keyword evidence="6" id="KW-1185">Reference proteome</keyword>
<dbReference type="RefSeq" id="XP_003687229.1">
    <property type="nucleotide sequence ID" value="XM_003687181.1"/>
</dbReference>
<dbReference type="PROSITE" id="PS51339">
    <property type="entry name" value="PPASE_MYOTUBULARIN"/>
    <property type="match status" value="1"/>
</dbReference>
<evidence type="ECO:0000313" key="6">
    <source>
        <dbReference type="Proteomes" id="UP000005666"/>
    </source>
</evidence>
<accession>G8BY17</accession>